<feature type="chain" id="PRO_5043431889" evidence="3">
    <location>
        <begin position="25"/>
        <end position="363"/>
    </location>
</feature>
<feature type="domain" description="Imelysin-like" evidence="4">
    <location>
        <begin position="44"/>
        <end position="342"/>
    </location>
</feature>
<protein>
    <submittedName>
        <fullName evidence="5">Imelysin family protein</fullName>
    </submittedName>
</protein>
<dbReference type="Gene3D" id="1.20.1420.20">
    <property type="entry name" value="M75 peptidase, HXXE motif"/>
    <property type="match status" value="1"/>
</dbReference>
<dbReference type="CDD" id="cd14659">
    <property type="entry name" value="Imelysin-like_IPPA"/>
    <property type="match status" value="1"/>
</dbReference>
<dbReference type="GO" id="GO:0030313">
    <property type="term" value="C:cell envelope"/>
    <property type="evidence" value="ECO:0007669"/>
    <property type="project" value="UniProtKB-SubCell"/>
</dbReference>
<dbReference type="InterPro" id="IPR038352">
    <property type="entry name" value="Imelysin_sf"/>
</dbReference>
<proteinExistence type="predicted"/>
<evidence type="ECO:0000256" key="2">
    <source>
        <dbReference type="ARBA" id="ARBA00022729"/>
    </source>
</evidence>
<dbReference type="InterPro" id="IPR018976">
    <property type="entry name" value="Imelysin-like"/>
</dbReference>
<comment type="caution">
    <text evidence="5">The sequence shown here is derived from an EMBL/GenBank/DDBJ whole genome shotgun (WGS) entry which is preliminary data.</text>
</comment>
<reference evidence="5" key="1">
    <citation type="submission" date="2023-07" db="EMBL/GenBank/DDBJ databases">
        <title>Genome content predicts the carbon catabolic preferences of heterotrophic bacteria.</title>
        <authorList>
            <person name="Gralka M."/>
        </authorList>
    </citation>
    <scope>NUCLEOTIDE SEQUENCE</scope>
    <source>
        <strain evidence="5">I2M16</strain>
    </source>
</reference>
<dbReference type="AlphaFoldDB" id="A0AAW7XJQ5"/>
<dbReference type="Pfam" id="PF09375">
    <property type="entry name" value="Peptidase_M75"/>
    <property type="match status" value="1"/>
</dbReference>
<evidence type="ECO:0000256" key="3">
    <source>
        <dbReference type="SAM" id="SignalP"/>
    </source>
</evidence>
<dbReference type="Proteomes" id="UP001169862">
    <property type="component" value="Unassembled WGS sequence"/>
</dbReference>
<dbReference type="RefSeq" id="WP_303478387.1">
    <property type="nucleotide sequence ID" value="NZ_JAUOPG010000003.1"/>
</dbReference>
<comment type="subcellular location">
    <subcellularLocation>
        <location evidence="1">Cell envelope</location>
    </subcellularLocation>
</comment>
<gene>
    <name evidence="5" type="ORF">Q4490_05820</name>
</gene>
<name>A0AAW7XJQ5_9GAMM</name>
<evidence type="ECO:0000256" key="1">
    <source>
        <dbReference type="ARBA" id="ARBA00004196"/>
    </source>
</evidence>
<dbReference type="EMBL" id="JAUOPG010000003">
    <property type="protein sequence ID" value="MDO6453075.1"/>
    <property type="molecule type" value="Genomic_DNA"/>
</dbReference>
<accession>A0AAW7XJQ5</accession>
<dbReference type="InterPro" id="IPR034984">
    <property type="entry name" value="Imelysin-like_IPPA"/>
</dbReference>
<feature type="signal peptide" evidence="3">
    <location>
        <begin position="1"/>
        <end position="24"/>
    </location>
</feature>
<evidence type="ECO:0000313" key="5">
    <source>
        <dbReference type="EMBL" id="MDO6453075.1"/>
    </source>
</evidence>
<evidence type="ECO:0000259" key="4">
    <source>
        <dbReference type="Pfam" id="PF09375"/>
    </source>
</evidence>
<sequence>MKFSTTLLAAALASATGYSSLVLAAPEPSTWAELNQSIIHSHVMPRYEQLGTNSLKLSEATQDLCSVDTPAAQKADRLTAAQDAYRNAMDAWQGIQHIQFGPITLLMRNFSLEYWPDKKNTGARQLRQALTMPEPAYDTEFFHAASVSIKGFPALERLLFAPSATTDLTPNSPHCELAVGIAEHINWNVASVHDEWEAEAESMAVVGEEENYESHKDAATAFMKSLVEPLEAIRDSKLLAPLGDTPEETRWKKSESWRSGISIANVRTNIATLHELYSDTSPLNVEAVLADNGQSDLATEIDALFEKAQAQLAPITEPANTVTPKQREQMLAAADTIRALKNNLLDAMQLLDVQLGFNSRDGD</sequence>
<evidence type="ECO:0000313" key="6">
    <source>
        <dbReference type="Proteomes" id="UP001169862"/>
    </source>
</evidence>
<organism evidence="5 6">
    <name type="scientific">Neptunomonas phycophila</name>
    <dbReference type="NCBI Taxonomy" id="1572645"/>
    <lineage>
        <taxon>Bacteria</taxon>
        <taxon>Pseudomonadati</taxon>
        <taxon>Pseudomonadota</taxon>
        <taxon>Gammaproteobacteria</taxon>
        <taxon>Oceanospirillales</taxon>
        <taxon>Oceanospirillaceae</taxon>
        <taxon>Neptunomonas</taxon>
    </lineage>
</organism>
<keyword evidence="2 3" id="KW-0732">Signal</keyword>